<accession>A0A024HDR7</accession>
<evidence type="ECO:0000313" key="1">
    <source>
        <dbReference type="EMBL" id="CDF82632.1"/>
    </source>
</evidence>
<organism evidence="1 2">
    <name type="scientific">Pseudomonas knackmussii (strain DSM 6978 / CCUG 54928 / LMG 23759 / B13)</name>
    <dbReference type="NCBI Taxonomy" id="1301098"/>
    <lineage>
        <taxon>Bacteria</taxon>
        <taxon>Pseudomonadati</taxon>
        <taxon>Pseudomonadota</taxon>
        <taxon>Gammaproteobacteria</taxon>
        <taxon>Pseudomonadales</taxon>
        <taxon>Pseudomonadaceae</taxon>
        <taxon>Pseudomonas</taxon>
    </lineage>
</organism>
<dbReference type="InterPro" id="IPR009679">
    <property type="entry name" value="Phage_186_CII-like"/>
</dbReference>
<dbReference type="EMBL" id="HG322950">
    <property type="protein sequence ID" value="CDF82632.1"/>
    <property type="molecule type" value="Genomic_DNA"/>
</dbReference>
<gene>
    <name evidence="1" type="ORF">PKB_1267</name>
</gene>
<dbReference type="PATRIC" id="fig|1301098.3.peg.1272"/>
<dbReference type="KEGG" id="pkc:PKB_1267"/>
<dbReference type="GO" id="GO:0003677">
    <property type="term" value="F:DNA binding"/>
    <property type="evidence" value="ECO:0007669"/>
    <property type="project" value="InterPro"/>
</dbReference>
<keyword evidence="2" id="KW-1185">Reference proteome</keyword>
<dbReference type="AlphaFoldDB" id="A0A024HDR7"/>
<sequence length="169" mass="18489">MGRARFGQTERARRTLLTLPQALYHAAHDYPGGATALAAIDGTSAITLSHKLSLTNTTHTPNIRDLDLILDVTRDSRIVEAILQPIGWVGIDVSDLRATDTPRSLLAGISEMLSREGELTQHLSQSLDDDVLSDTELAEFEALTERLVQAVFKLGAAVRKKHEEDRAHG</sequence>
<dbReference type="STRING" id="1301098.PKB_1267"/>
<dbReference type="HOGENOM" id="CLU_125974_0_0_6"/>
<dbReference type="Proteomes" id="UP000025241">
    <property type="component" value="Chromosome I"/>
</dbReference>
<proteinExistence type="predicted"/>
<reference evidence="1 2" key="2">
    <citation type="submission" date="2014-05" db="EMBL/GenBank/DDBJ databases">
        <title>Genome sequence of the 3-chlorobenzoate degrading bacterium Pseudomonas knackmussii B13 shows multiple evidence for horizontal gene transfer.</title>
        <authorList>
            <person name="Miyazaki R."/>
            <person name="Bertelli C."/>
            <person name="Falquet L."/>
            <person name="Robinson-Rechavi M."/>
            <person name="Gharib W."/>
            <person name="Roy S."/>
            <person name="Van der Meer J.R."/>
        </authorList>
    </citation>
    <scope>NUCLEOTIDE SEQUENCE [LARGE SCALE GENOMIC DNA]</scope>
    <source>
        <strain evidence="1 2">B13</strain>
    </source>
</reference>
<dbReference type="RefSeq" id="WP_043249969.1">
    <property type="nucleotide sequence ID" value="NZ_HG322950.1"/>
</dbReference>
<dbReference type="OrthoDB" id="6120031at2"/>
<reference evidence="1 2" key="1">
    <citation type="submission" date="2013-03" db="EMBL/GenBank/DDBJ databases">
        <authorList>
            <person name="Linke B."/>
        </authorList>
    </citation>
    <scope>NUCLEOTIDE SEQUENCE [LARGE SCALE GENOMIC DNA]</scope>
    <source>
        <strain evidence="1 2">B13</strain>
    </source>
</reference>
<name>A0A024HDR7_PSEKB</name>
<protein>
    <submittedName>
        <fullName evidence="1">Uncharacterized protein</fullName>
    </submittedName>
</protein>
<dbReference type="Pfam" id="PF06892">
    <property type="entry name" value="Phage_CP76"/>
    <property type="match status" value="1"/>
</dbReference>
<evidence type="ECO:0000313" key="2">
    <source>
        <dbReference type="Proteomes" id="UP000025241"/>
    </source>
</evidence>